<sequence>MMKAKELDYYKNEKGGILIDLRGAGEYRKDHIPGAVNVPYDTLERFAAVSDKRQLYLLYCDRGIMSLKAARRLAREGYQICALAGGLKAYREWQIYAD</sequence>
<accession>A0ABT2TKW1</accession>
<dbReference type="SUPFAM" id="SSF52821">
    <property type="entry name" value="Rhodanese/Cell cycle control phosphatase"/>
    <property type="match status" value="1"/>
</dbReference>
<evidence type="ECO:0000313" key="2">
    <source>
        <dbReference type="EMBL" id="MCU6762316.1"/>
    </source>
</evidence>
<dbReference type="EMBL" id="JAOQJQ010000003">
    <property type="protein sequence ID" value="MCU6762316.1"/>
    <property type="molecule type" value="Genomic_DNA"/>
</dbReference>
<evidence type="ECO:0000259" key="1">
    <source>
        <dbReference type="PROSITE" id="PS50206"/>
    </source>
</evidence>
<dbReference type="InterPro" id="IPR036873">
    <property type="entry name" value="Rhodanese-like_dom_sf"/>
</dbReference>
<dbReference type="PANTHER" id="PTHR43031:SF1">
    <property type="entry name" value="PYRIDINE NUCLEOTIDE-DISULPHIDE OXIDOREDUCTASE"/>
    <property type="match status" value="1"/>
</dbReference>
<dbReference type="InterPro" id="IPR001763">
    <property type="entry name" value="Rhodanese-like_dom"/>
</dbReference>
<comment type="caution">
    <text evidence="2">The sequence shown here is derived from an EMBL/GenBank/DDBJ whole genome shotgun (WGS) entry which is preliminary data.</text>
</comment>
<proteinExistence type="predicted"/>
<dbReference type="CDD" id="cd00158">
    <property type="entry name" value="RHOD"/>
    <property type="match status" value="1"/>
</dbReference>
<dbReference type="Gene3D" id="3.40.250.10">
    <property type="entry name" value="Rhodanese-like domain"/>
    <property type="match status" value="1"/>
</dbReference>
<dbReference type="RefSeq" id="WP_262591020.1">
    <property type="nucleotide sequence ID" value="NZ_JAOQJQ010000003.1"/>
</dbReference>
<dbReference type="Proteomes" id="UP001652442">
    <property type="component" value="Unassembled WGS sequence"/>
</dbReference>
<keyword evidence="3" id="KW-1185">Reference proteome</keyword>
<dbReference type="PANTHER" id="PTHR43031">
    <property type="entry name" value="FAD-DEPENDENT OXIDOREDUCTASE"/>
    <property type="match status" value="1"/>
</dbReference>
<dbReference type="Pfam" id="PF00581">
    <property type="entry name" value="Rhodanese"/>
    <property type="match status" value="1"/>
</dbReference>
<dbReference type="InterPro" id="IPR050229">
    <property type="entry name" value="GlpE_sulfurtransferase"/>
</dbReference>
<dbReference type="SMART" id="SM00450">
    <property type="entry name" value="RHOD"/>
    <property type="match status" value="1"/>
</dbReference>
<organism evidence="2 3">
    <name type="scientific">Brotonthovivens ammoniilytica</name>
    <dbReference type="NCBI Taxonomy" id="2981725"/>
    <lineage>
        <taxon>Bacteria</taxon>
        <taxon>Bacillati</taxon>
        <taxon>Bacillota</taxon>
        <taxon>Clostridia</taxon>
        <taxon>Lachnospirales</taxon>
        <taxon>Lachnospiraceae</taxon>
        <taxon>Brotonthovivens</taxon>
    </lineage>
</organism>
<evidence type="ECO:0000313" key="3">
    <source>
        <dbReference type="Proteomes" id="UP001652442"/>
    </source>
</evidence>
<dbReference type="PROSITE" id="PS50206">
    <property type="entry name" value="RHODANESE_3"/>
    <property type="match status" value="1"/>
</dbReference>
<feature type="domain" description="Rhodanese" evidence="1">
    <location>
        <begin position="12"/>
        <end position="96"/>
    </location>
</feature>
<name>A0ABT2TKW1_9FIRM</name>
<dbReference type="InterPro" id="IPR001307">
    <property type="entry name" value="Thiosulphate_STrfase_CS"/>
</dbReference>
<dbReference type="PROSITE" id="PS00380">
    <property type="entry name" value="RHODANESE_1"/>
    <property type="match status" value="1"/>
</dbReference>
<gene>
    <name evidence="2" type="ORF">OCV88_08200</name>
</gene>
<reference evidence="2 3" key="1">
    <citation type="journal article" date="2021" name="ISME Commun">
        <title>Automated analysis of genomic sequences facilitates high-throughput and comprehensive description of bacteria.</title>
        <authorList>
            <person name="Hitch T.C.A."/>
        </authorList>
    </citation>
    <scope>NUCLEOTIDE SEQUENCE [LARGE SCALE GENOMIC DNA]</scope>
    <source>
        <strain evidence="2 3">Sanger_109</strain>
    </source>
</reference>
<protein>
    <submittedName>
        <fullName evidence="2">Rhodanese-like domain-containing protein</fullName>
    </submittedName>
</protein>